<dbReference type="Proteomes" id="UP000580910">
    <property type="component" value="Unassembled WGS sequence"/>
</dbReference>
<gene>
    <name evidence="1" type="ORF">FB382_001034</name>
</gene>
<keyword evidence="2" id="KW-1185">Reference proteome</keyword>
<proteinExistence type="predicted"/>
<protein>
    <submittedName>
        <fullName evidence="1">Uncharacterized protein</fullName>
    </submittedName>
</protein>
<reference evidence="1 2" key="1">
    <citation type="submission" date="2020-07" db="EMBL/GenBank/DDBJ databases">
        <title>Sequencing the genomes of 1000 actinobacteria strains.</title>
        <authorList>
            <person name="Klenk H.-P."/>
        </authorList>
    </citation>
    <scope>NUCLEOTIDE SEQUENCE [LARGE SCALE GENOMIC DNA]</scope>
    <source>
        <strain evidence="1 2">DSM 21349</strain>
    </source>
</reference>
<dbReference type="EMBL" id="JACGXA010000001">
    <property type="protein sequence ID" value="MBA8802743.1"/>
    <property type="molecule type" value="Genomic_DNA"/>
</dbReference>
<evidence type="ECO:0000313" key="2">
    <source>
        <dbReference type="Proteomes" id="UP000580910"/>
    </source>
</evidence>
<evidence type="ECO:0000313" key="1">
    <source>
        <dbReference type="EMBL" id="MBA8802743.1"/>
    </source>
</evidence>
<dbReference type="RefSeq" id="WP_182537368.1">
    <property type="nucleotide sequence ID" value="NZ_JACGXA010000001.1"/>
</dbReference>
<comment type="caution">
    <text evidence="1">The sequence shown here is derived from an EMBL/GenBank/DDBJ whole genome shotgun (WGS) entry which is preliminary data.</text>
</comment>
<organism evidence="1 2">
    <name type="scientific">Nocardioides ginsengisegetis</name>
    <dbReference type="NCBI Taxonomy" id="661491"/>
    <lineage>
        <taxon>Bacteria</taxon>
        <taxon>Bacillati</taxon>
        <taxon>Actinomycetota</taxon>
        <taxon>Actinomycetes</taxon>
        <taxon>Propionibacteriales</taxon>
        <taxon>Nocardioidaceae</taxon>
        <taxon>Nocardioides</taxon>
    </lineage>
</organism>
<accession>A0A7W3IY37</accession>
<dbReference type="AlphaFoldDB" id="A0A7W3IY37"/>
<sequence>MRLSPRQLNRTLLQRQHLLERVDLEVPDLVRHLVGLQAPGAVALAPAVLRAC</sequence>
<name>A0A7W3IY37_9ACTN</name>